<protein>
    <submittedName>
        <fullName evidence="9">Glycerol-3-phosphate acyltransferase</fullName>
    </submittedName>
</protein>
<dbReference type="InterPro" id="IPR013328">
    <property type="entry name" value="6PGD_dom2"/>
</dbReference>
<evidence type="ECO:0000256" key="7">
    <source>
        <dbReference type="RuleBase" id="RU000437"/>
    </source>
</evidence>
<sequence length="680" mass="76370">MHDDKDTKAGETHAPWQREFFKNIEAFIRYGVPEEEAKRRLYTFLKLSVETPLPAVMDTFKDPTALERVGVHTRQNPELRDFVVSFLDPLMTNFTFEGEENLKFILPLAGKFPVVLISNHISHLDAPAIYHLLYRQGGEARKVADQLAFIAGRLAFEEDFGRLGLYMFDTLLVCSKRDMTQNPGLADTMTRINMRAFRQSQALQKEGKVLAIFPEGTRSRTGSLLGFVDTVYHYVANKIIIPVSLEGTDQILPADSFLFQQARGKMSLGRPVLVGELSKKLMAELPDYVDRLPVPEEGDKKQFIIDNLAALVGRQLHRHRHGTYRNLYRGLDPTEENTLIRMPAQPQENILVVGHSPAATAIACVLANQNVTVSIYVLEDELAAECNEMRVDRTHFPLFKLPPNIQFTTNPQTAEKATMVFQCVRPWELDRYYSRLKLYLAKNDAPIISAVKGFTGSPRGLILDDLAADYDLDPVRFFAMSGANYPQQIMERKITGYEIAAVSRLDRIEYLTKLCSNAYIFARPAVVPSDVKGVQLGGALKNIYALATGLLDGYYEKNLGGNNDNSLFHVSNRFYREMTAIGTALGGKPETFSGLSGLTDLMLACFGQESKDRQYGHDLVYGKADPSHKSSGLFGIRSLPNLIDFKPEKYPVAWAVHAILVEGRSGEEVLDKIVYNLRRV</sequence>
<dbReference type="PROSITE" id="PS00957">
    <property type="entry name" value="NAD_G3PDH"/>
    <property type="match status" value="1"/>
</dbReference>
<keyword evidence="9" id="KW-0808">Transferase</keyword>
<accession>A0A833H3S3</accession>
<proteinExistence type="inferred from homology"/>
<keyword evidence="7" id="KW-0520">NAD</keyword>
<dbReference type="PANTHER" id="PTHR11728">
    <property type="entry name" value="GLYCEROL-3-PHOSPHATE DEHYDROGENASE"/>
    <property type="match status" value="1"/>
</dbReference>
<dbReference type="SUPFAM" id="SSF51735">
    <property type="entry name" value="NAD(P)-binding Rossmann-fold domains"/>
    <property type="match status" value="1"/>
</dbReference>
<comment type="caution">
    <text evidence="9">The sequence shown here is derived from an EMBL/GenBank/DDBJ whole genome shotgun (WGS) entry which is preliminary data.</text>
</comment>
<dbReference type="Pfam" id="PF07479">
    <property type="entry name" value="NAD_Gly3P_dh_C"/>
    <property type="match status" value="1"/>
</dbReference>
<keyword evidence="2" id="KW-0444">Lipid biosynthesis</keyword>
<keyword evidence="4" id="KW-0443">Lipid metabolism</keyword>
<dbReference type="SUPFAM" id="SSF48179">
    <property type="entry name" value="6-phosphogluconate dehydrogenase C-terminal domain-like"/>
    <property type="match status" value="1"/>
</dbReference>
<dbReference type="InterPro" id="IPR008927">
    <property type="entry name" value="6-PGluconate_DH-like_C_sf"/>
</dbReference>
<dbReference type="InterPro" id="IPR006109">
    <property type="entry name" value="G3P_DH_NAD-dep_C"/>
</dbReference>
<dbReference type="Gene3D" id="1.10.1040.10">
    <property type="entry name" value="N-(1-d-carboxylethyl)-l-norvaline Dehydrogenase, domain 2"/>
    <property type="match status" value="1"/>
</dbReference>
<reference evidence="9 10" key="1">
    <citation type="submission" date="2019-10" db="EMBL/GenBank/DDBJ databases">
        <title>Extracellular Electron Transfer in a Candidatus Methanoperedens spp. Enrichment Culture.</title>
        <authorList>
            <person name="Berger S."/>
            <person name="Rangel Shaw D."/>
            <person name="Berben T."/>
            <person name="In 'T Zandt M."/>
            <person name="Frank J."/>
            <person name="Reimann J."/>
            <person name="Jetten M.S.M."/>
            <person name="Welte C.U."/>
        </authorList>
    </citation>
    <scope>NUCLEOTIDE SEQUENCE [LARGE SCALE GENOMIC DNA]</scope>
    <source>
        <strain evidence="9">SB12</strain>
    </source>
</reference>
<dbReference type="GO" id="GO:0016746">
    <property type="term" value="F:acyltransferase activity"/>
    <property type="evidence" value="ECO:0007669"/>
    <property type="project" value="UniProtKB-KW"/>
</dbReference>
<keyword evidence="3 7" id="KW-0560">Oxidoreductase</keyword>
<keyword evidence="6" id="KW-1208">Phospholipid metabolism</keyword>
<evidence type="ECO:0000256" key="2">
    <source>
        <dbReference type="ARBA" id="ARBA00022516"/>
    </source>
</evidence>
<dbReference type="PRINTS" id="PR00077">
    <property type="entry name" value="GPDHDRGNASE"/>
</dbReference>
<dbReference type="GO" id="GO:0047952">
    <property type="term" value="F:glycerol-3-phosphate dehydrogenase [NAD(P)+] activity"/>
    <property type="evidence" value="ECO:0007669"/>
    <property type="project" value="TreeGrafter"/>
</dbReference>
<evidence type="ECO:0000313" key="10">
    <source>
        <dbReference type="Proteomes" id="UP000460298"/>
    </source>
</evidence>
<dbReference type="PANTHER" id="PTHR11728:SF1">
    <property type="entry name" value="GLYCEROL-3-PHOSPHATE DEHYDROGENASE [NAD(+)] 2, CHLOROPLASTIC"/>
    <property type="match status" value="1"/>
</dbReference>
<keyword evidence="9" id="KW-0012">Acyltransferase</keyword>
<dbReference type="AlphaFoldDB" id="A0A833H3S3"/>
<dbReference type="Gene3D" id="3.40.1130.10">
    <property type="entry name" value="Glycerol-3-phosphate (1)-acyltransferase"/>
    <property type="match status" value="1"/>
</dbReference>
<dbReference type="InterPro" id="IPR006168">
    <property type="entry name" value="G3P_DH_NAD-dep"/>
</dbReference>
<dbReference type="Proteomes" id="UP000460298">
    <property type="component" value="Unassembled WGS sequence"/>
</dbReference>
<dbReference type="SUPFAM" id="SSF69593">
    <property type="entry name" value="Glycerol-3-phosphate (1)-acyltransferase"/>
    <property type="match status" value="1"/>
</dbReference>
<comment type="similarity">
    <text evidence="1 7">Belongs to the NAD-dependent glycerol-3-phosphate dehydrogenase family.</text>
</comment>
<organism evidence="9 10">
    <name type="scientific">Leptonema illini</name>
    <dbReference type="NCBI Taxonomy" id="183"/>
    <lineage>
        <taxon>Bacteria</taxon>
        <taxon>Pseudomonadati</taxon>
        <taxon>Spirochaetota</taxon>
        <taxon>Spirochaetia</taxon>
        <taxon>Leptospirales</taxon>
        <taxon>Leptospiraceae</taxon>
        <taxon>Leptonema</taxon>
    </lineage>
</organism>
<evidence type="ECO:0000256" key="6">
    <source>
        <dbReference type="ARBA" id="ARBA00023264"/>
    </source>
</evidence>
<dbReference type="InterPro" id="IPR011128">
    <property type="entry name" value="G3P_DH_NAD-dep_N"/>
</dbReference>
<dbReference type="GO" id="GO:0008654">
    <property type="term" value="P:phospholipid biosynthetic process"/>
    <property type="evidence" value="ECO:0007669"/>
    <property type="project" value="UniProtKB-KW"/>
</dbReference>
<dbReference type="SMART" id="SM00563">
    <property type="entry name" value="PlsC"/>
    <property type="match status" value="1"/>
</dbReference>
<dbReference type="GO" id="GO:0046168">
    <property type="term" value="P:glycerol-3-phosphate catabolic process"/>
    <property type="evidence" value="ECO:0007669"/>
    <property type="project" value="InterPro"/>
</dbReference>
<dbReference type="GO" id="GO:0005829">
    <property type="term" value="C:cytosol"/>
    <property type="evidence" value="ECO:0007669"/>
    <property type="project" value="TreeGrafter"/>
</dbReference>
<dbReference type="Pfam" id="PF01210">
    <property type="entry name" value="NAD_Gly3P_dh_N"/>
    <property type="match status" value="1"/>
</dbReference>
<dbReference type="Pfam" id="PF01553">
    <property type="entry name" value="Acyltransferase"/>
    <property type="match status" value="1"/>
</dbReference>
<feature type="domain" description="Phospholipid/glycerol acyltransferase" evidence="8">
    <location>
        <begin position="114"/>
        <end position="248"/>
    </location>
</feature>
<dbReference type="EMBL" id="WBUI01000003">
    <property type="protein sequence ID" value="KAB2934332.1"/>
    <property type="molecule type" value="Genomic_DNA"/>
</dbReference>
<evidence type="ECO:0000259" key="8">
    <source>
        <dbReference type="SMART" id="SM00563"/>
    </source>
</evidence>
<dbReference type="GO" id="GO:0051287">
    <property type="term" value="F:NAD binding"/>
    <property type="evidence" value="ECO:0007669"/>
    <property type="project" value="InterPro"/>
</dbReference>
<keyword evidence="5" id="KW-0594">Phospholipid biosynthesis</keyword>
<evidence type="ECO:0000313" key="9">
    <source>
        <dbReference type="EMBL" id="KAB2934332.1"/>
    </source>
</evidence>
<name>A0A833H3S3_9LEPT</name>
<evidence type="ECO:0000256" key="1">
    <source>
        <dbReference type="ARBA" id="ARBA00011009"/>
    </source>
</evidence>
<dbReference type="Gene3D" id="3.40.50.720">
    <property type="entry name" value="NAD(P)-binding Rossmann-like Domain"/>
    <property type="match status" value="1"/>
</dbReference>
<gene>
    <name evidence="9" type="ORF">F9K24_04715</name>
</gene>
<evidence type="ECO:0000256" key="4">
    <source>
        <dbReference type="ARBA" id="ARBA00023098"/>
    </source>
</evidence>
<dbReference type="InterPro" id="IPR036291">
    <property type="entry name" value="NAD(P)-bd_dom_sf"/>
</dbReference>
<evidence type="ECO:0000256" key="5">
    <source>
        <dbReference type="ARBA" id="ARBA00023209"/>
    </source>
</evidence>
<evidence type="ECO:0000256" key="3">
    <source>
        <dbReference type="ARBA" id="ARBA00023002"/>
    </source>
</evidence>
<dbReference type="CDD" id="cd07989">
    <property type="entry name" value="LPLAT_AGPAT-like"/>
    <property type="match status" value="1"/>
</dbReference>
<dbReference type="InterPro" id="IPR002123">
    <property type="entry name" value="Plipid/glycerol_acylTrfase"/>
</dbReference>
<dbReference type="GO" id="GO:0005975">
    <property type="term" value="P:carbohydrate metabolic process"/>
    <property type="evidence" value="ECO:0007669"/>
    <property type="project" value="InterPro"/>
</dbReference>